<evidence type="ECO:0008006" key="3">
    <source>
        <dbReference type="Google" id="ProtNLM"/>
    </source>
</evidence>
<comment type="caution">
    <text evidence="1">The sequence shown here is derived from an EMBL/GenBank/DDBJ whole genome shotgun (WGS) entry which is preliminary data.</text>
</comment>
<evidence type="ECO:0000313" key="1">
    <source>
        <dbReference type="EMBL" id="OKY78184.1"/>
    </source>
</evidence>
<dbReference type="EMBL" id="MSDW01000001">
    <property type="protein sequence ID" value="OKY78184.1"/>
    <property type="molecule type" value="Genomic_DNA"/>
</dbReference>
<organism evidence="1 2">
    <name type="scientific">Methanohalarchaeum thermophilum</name>
    <dbReference type="NCBI Taxonomy" id="1903181"/>
    <lineage>
        <taxon>Archaea</taxon>
        <taxon>Methanobacteriati</taxon>
        <taxon>Methanobacteriota</taxon>
        <taxon>Methanonatronarchaeia</taxon>
        <taxon>Methanonatronarchaeales</taxon>
        <taxon>Methanonatronarchaeaceae</taxon>
        <taxon>Candidatus Methanohalarchaeum</taxon>
    </lineage>
</organism>
<accession>A0A1Q6DV02</accession>
<dbReference type="InParanoid" id="A0A1Q6DV02"/>
<keyword evidence="2" id="KW-1185">Reference proteome</keyword>
<name>A0A1Q6DV02_METT1</name>
<dbReference type="AlphaFoldDB" id="A0A1Q6DV02"/>
<sequence length="74" mass="8820">MFRFAEHVDFECSLESVVDYQEKRLQDISKGTVLNDTQAIKQFLLDNDCFWANKIKRPSVDRKKPPKYQEDRPL</sequence>
<gene>
    <name evidence="1" type="ORF">BTN85_0669</name>
</gene>
<reference evidence="1" key="1">
    <citation type="submission" date="2016-12" db="EMBL/GenBank/DDBJ databases">
        <title>Discovery of methanogenic haloarchaea.</title>
        <authorList>
            <person name="Sorokin D.Y."/>
            <person name="Makarova K.S."/>
            <person name="Abbas B."/>
            <person name="Ferrer M."/>
            <person name="Golyshin P.N."/>
        </authorList>
    </citation>
    <scope>NUCLEOTIDE SEQUENCE [LARGE SCALE GENOMIC DNA]</scope>
    <source>
        <strain evidence="1">HMET1</strain>
    </source>
</reference>
<protein>
    <recommendedName>
        <fullName evidence="3">XerD/XerC family integrase</fullName>
    </recommendedName>
</protein>
<dbReference type="Proteomes" id="UP000185744">
    <property type="component" value="Unassembled WGS sequence"/>
</dbReference>
<evidence type="ECO:0000313" key="2">
    <source>
        <dbReference type="Proteomes" id="UP000185744"/>
    </source>
</evidence>
<proteinExistence type="predicted"/>